<feature type="short sequence motif" description="Gly-cisPro motif, important for rejection of L-amino acids" evidence="2">
    <location>
        <begin position="137"/>
        <end position="138"/>
    </location>
</feature>
<dbReference type="GO" id="GO:0051500">
    <property type="term" value="F:D-tyrosyl-tRNA(Tyr) deacylase activity"/>
    <property type="evidence" value="ECO:0007669"/>
    <property type="project" value="TreeGrafter"/>
</dbReference>
<keyword evidence="2" id="KW-0820">tRNA-binding</keyword>
<comment type="catalytic activity">
    <reaction evidence="2">
        <text>glycyl-tRNA(Ala) + H2O = tRNA(Ala) + glycine + H(+)</text>
        <dbReference type="Rhea" id="RHEA:53744"/>
        <dbReference type="Rhea" id="RHEA-COMP:9657"/>
        <dbReference type="Rhea" id="RHEA-COMP:13640"/>
        <dbReference type="ChEBI" id="CHEBI:15377"/>
        <dbReference type="ChEBI" id="CHEBI:15378"/>
        <dbReference type="ChEBI" id="CHEBI:57305"/>
        <dbReference type="ChEBI" id="CHEBI:78442"/>
        <dbReference type="ChEBI" id="CHEBI:78522"/>
    </reaction>
</comment>
<evidence type="ECO:0000313" key="3">
    <source>
        <dbReference type="EMBL" id="QOS39484.1"/>
    </source>
</evidence>
<dbReference type="Gene3D" id="3.50.80.10">
    <property type="entry name" value="D-tyrosyl-tRNA(Tyr) deacylase"/>
    <property type="match status" value="1"/>
</dbReference>
<comment type="subcellular location">
    <subcellularLocation>
        <location evidence="2">Cytoplasm</location>
    </subcellularLocation>
</comment>
<keyword evidence="2" id="KW-0378">Hydrolase</keyword>
<comment type="catalytic activity">
    <reaction evidence="2">
        <text>a D-aminoacyl-tRNA + H2O = a tRNA + a D-alpha-amino acid + H(+)</text>
        <dbReference type="Rhea" id="RHEA:13953"/>
        <dbReference type="Rhea" id="RHEA-COMP:10123"/>
        <dbReference type="Rhea" id="RHEA-COMP:10124"/>
        <dbReference type="ChEBI" id="CHEBI:15377"/>
        <dbReference type="ChEBI" id="CHEBI:15378"/>
        <dbReference type="ChEBI" id="CHEBI:59871"/>
        <dbReference type="ChEBI" id="CHEBI:78442"/>
        <dbReference type="ChEBI" id="CHEBI:79333"/>
        <dbReference type="EC" id="3.1.1.96"/>
    </reaction>
</comment>
<comment type="domain">
    <text evidence="2">A Gly-cisPro motif from one monomer fits into the active site of the other monomer to allow specific chiral rejection of L-amino acids.</text>
</comment>
<accession>A0A7M1XIQ3</accession>
<dbReference type="FunFam" id="3.50.80.10:FF:000001">
    <property type="entry name" value="D-aminoacyl-tRNA deacylase"/>
    <property type="match status" value="1"/>
</dbReference>
<dbReference type="NCBIfam" id="TIGR00256">
    <property type="entry name" value="D-aminoacyl-tRNA deacylase"/>
    <property type="match status" value="1"/>
</dbReference>
<dbReference type="EC" id="3.1.1.96" evidence="2"/>
<dbReference type="GO" id="GO:0005737">
    <property type="term" value="C:cytoplasm"/>
    <property type="evidence" value="ECO:0007669"/>
    <property type="project" value="UniProtKB-SubCell"/>
</dbReference>
<keyword evidence="2" id="KW-0694">RNA-binding</keyword>
<dbReference type="HAMAP" id="MF_00518">
    <property type="entry name" value="Deacylase_Dtd"/>
    <property type="match status" value="1"/>
</dbReference>
<evidence type="ECO:0000313" key="4">
    <source>
        <dbReference type="Proteomes" id="UP000593591"/>
    </source>
</evidence>
<name>A0A7M1XIQ3_9SPIR</name>
<organism evidence="3 4">
    <name type="scientific">Treponema rectale</name>
    <dbReference type="NCBI Taxonomy" id="744512"/>
    <lineage>
        <taxon>Bacteria</taxon>
        <taxon>Pseudomonadati</taxon>
        <taxon>Spirochaetota</taxon>
        <taxon>Spirochaetia</taxon>
        <taxon>Spirochaetales</taxon>
        <taxon>Treponemataceae</taxon>
        <taxon>Treponema</taxon>
    </lineage>
</organism>
<dbReference type="GO" id="GO:0019478">
    <property type="term" value="P:D-amino acid catabolic process"/>
    <property type="evidence" value="ECO:0007669"/>
    <property type="project" value="UniProtKB-UniRule"/>
</dbReference>
<dbReference type="KEGG" id="trc:DYE49_03030"/>
<dbReference type="PANTHER" id="PTHR10472:SF5">
    <property type="entry name" value="D-AMINOACYL-TRNA DEACYLASE 1"/>
    <property type="match status" value="1"/>
</dbReference>
<protein>
    <recommendedName>
        <fullName evidence="2">D-aminoacyl-tRNA deacylase</fullName>
        <shortName evidence="2">DTD</shortName>
        <ecNumber evidence="2">3.1.1.96</ecNumber>
    </recommendedName>
    <alternativeName>
        <fullName evidence="2">Gly-tRNA(Ala) deacylase</fullName>
        <ecNumber evidence="2">3.1.1.-</ecNumber>
    </alternativeName>
</protein>
<dbReference type="InterPro" id="IPR003732">
    <property type="entry name" value="Daa-tRNA_deacyls_DTD"/>
</dbReference>
<dbReference type="Proteomes" id="UP000593591">
    <property type="component" value="Chromosome"/>
</dbReference>
<comment type="function">
    <text evidence="2">An aminoacyl-tRNA editing enzyme that deacylates mischarged D-aminoacyl-tRNAs. Also deacylates mischarged glycyl-tRNA(Ala), protecting cells against glycine mischarging by AlaRS. Acts via tRNA-based rather than protein-based catalysis; rejects L-amino acids rather than detecting D-amino acids in the active site. By recycling D-aminoacyl-tRNA to D-amino acids and free tRNA molecules, this enzyme counteracts the toxicity associated with the formation of D-aminoacyl-tRNA entities in vivo and helps enforce protein L-homochirality.</text>
</comment>
<proteinExistence type="inferred from homology"/>
<dbReference type="GO" id="GO:0106026">
    <property type="term" value="F:Gly-tRNA(Ala) deacylase activity"/>
    <property type="evidence" value="ECO:0007669"/>
    <property type="project" value="UniProtKB-UniRule"/>
</dbReference>
<dbReference type="PANTHER" id="PTHR10472">
    <property type="entry name" value="D-TYROSYL-TRNA TYR DEACYLASE"/>
    <property type="match status" value="1"/>
</dbReference>
<comment type="similarity">
    <text evidence="1 2">Belongs to the DTD family.</text>
</comment>
<evidence type="ECO:0000256" key="2">
    <source>
        <dbReference type="HAMAP-Rule" id="MF_00518"/>
    </source>
</evidence>
<dbReference type="GO" id="GO:0043908">
    <property type="term" value="F:Ser(Gly)-tRNA(Ala) hydrolase activity"/>
    <property type="evidence" value="ECO:0007669"/>
    <property type="project" value="UniProtKB-UniRule"/>
</dbReference>
<dbReference type="InterPro" id="IPR023509">
    <property type="entry name" value="DTD-like_sf"/>
</dbReference>
<keyword evidence="2" id="KW-0963">Cytoplasm</keyword>
<dbReference type="EMBL" id="CP031517">
    <property type="protein sequence ID" value="QOS39484.1"/>
    <property type="molecule type" value="Genomic_DNA"/>
</dbReference>
<comment type="subunit">
    <text evidence="2">Homodimer.</text>
</comment>
<gene>
    <name evidence="2" type="primary">dtd</name>
    <name evidence="3" type="ORF">DYE49_03030</name>
</gene>
<dbReference type="GO" id="GO:0000049">
    <property type="term" value="F:tRNA binding"/>
    <property type="evidence" value="ECO:0007669"/>
    <property type="project" value="UniProtKB-UniRule"/>
</dbReference>
<evidence type="ECO:0000256" key="1">
    <source>
        <dbReference type="ARBA" id="ARBA00009673"/>
    </source>
</evidence>
<dbReference type="AlphaFoldDB" id="A0A7M1XIQ3"/>
<reference evidence="3 4" key="1">
    <citation type="submission" date="2018-08" db="EMBL/GenBank/DDBJ databases">
        <title>The first complete genome of Treponema rectale (CHPAT), a commensal spirochete of the bovine rectum.</title>
        <authorList>
            <person name="Staton G.J."/>
            <person name="Clegg S.R."/>
            <person name="Carter S.D."/>
            <person name="Radford A.D."/>
            <person name="Darby A."/>
            <person name="Hall N."/>
            <person name="Birtles R.J."/>
            <person name="Evans N.J."/>
        </authorList>
    </citation>
    <scope>NUCLEOTIDE SEQUENCE [LARGE SCALE GENOMIC DNA]</scope>
    <source>
        <strain evidence="3 4">CHPA</strain>
    </source>
</reference>
<dbReference type="Pfam" id="PF02580">
    <property type="entry name" value="Tyr_Deacylase"/>
    <property type="match status" value="1"/>
</dbReference>
<sequence length="150" mass="16807">MRILIQECLKASVTIDHVVHGEIDEGEVIFVGFTSDDNEKIIDKMIDKLLKLRIFEDENGKTNLNLASHGGKILCISQFTLYADVSQGNRPSFVKALGGEKSKPLYDYFCKKLSELRPDTQYGVFGADMKVSLVNNGPFTIMLDSQEVMK</sequence>
<dbReference type="EC" id="3.1.1.-" evidence="2"/>
<dbReference type="SUPFAM" id="SSF69500">
    <property type="entry name" value="DTD-like"/>
    <property type="match status" value="1"/>
</dbReference>